<evidence type="ECO:0000256" key="2">
    <source>
        <dbReference type="ARBA" id="ARBA00005988"/>
    </source>
</evidence>
<evidence type="ECO:0000313" key="11">
    <source>
        <dbReference type="Proteomes" id="UP000824072"/>
    </source>
</evidence>
<evidence type="ECO:0000256" key="3">
    <source>
        <dbReference type="ARBA" id="ARBA00022670"/>
    </source>
</evidence>
<evidence type="ECO:0000259" key="9">
    <source>
        <dbReference type="PROSITE" id="PS52035"/>
    </source>
</evidence>
<keyword evidence="8" id="KW-0732">Signal</keyword>
<reference evidence="10" key="2">
    <citation type="journal article" date="2021" name="PeerJ">
        <title>Extensive microbial diversity within the chicken gut microbiome revealed by metagenomics and culture.</title>
        <authorList>
            <person name="Gilroy R."/>
            <person name="Ravi A."/>
            <person name="Getino M."/>
            <person name="Pursley I."/>
            <person name="Horton D.L."/>
            <person name="Alikhan N.F."/>
            <person name="Baker D."/>
            <person name="Gharbi K."/>
            <person name="Hall N."/>
            <person name="Watson M."/>
            <person name="Adriaenssens E.M."/>
            <person name="Foster-Nyarko E."/>
            <person name="Jarju S."/>
            <person name="Secka A."/>
            <person name="Antonio M."/>
            <person name="Oren A."/>
            <person name="Chaudhuri R.R."/>
            <person name="La Ragione R."/>
            <person name="Hildebrand F."/>
            <person name="Pallen M.J."/>
        </authorList>
    </citation>
    <scope>NUCLEOTIDE SEQUENCE</scope>
    <source>
        <strain evidence="10">ChiHcec3-11533</strain>
    </source>
</reference>
<proteinExistence type="inferred from homology"/>
<evidence type="ECO:0000256" key="8">
    <source>
        <dbReference type="SAM" id="SignalP"/>
    </source>
</evidence>
<comment type="cofactor">
    <cofactor evidence="1">
        <name>Zn(2+)</name>
        <dbReference type="ChEBI" id="CHEBI:29105"/>
    </cofactor>
</comment>
<dbReference type="PRINTS" id="PR00765">
    <property type="entry name" value="CRBOXYPTASEA"/>
</dbReference>
<comment type="caution">
    <text evidence="7">Lacks conserved residue(s) required for the propagation of feature annotation.</text>
</comment>
<feature type="chain" id="PRO_5039422956" description="Peptidase M14 domain-containing protein" evidence="8">
    <location>
        <begin position="23"/>
        <end position="267"/>
    </location>
</feature>
<feature type="domain" description="Peptidase M14" evidence="9">
    <location>
        <begin position="32"/>
        <end position="267"/>
    </location>
</feature>
<evidence type="ECO:0000256" key="5">
    <source>
        <dbReference type="ARBA" id="ARBA00022833"/>
    </source>
</evidence>
<dbReference type="GO" id="GO:0004181">
    <property type="term" value="F:metallocarboxypeptidase activity"/>
    <property type="evidence" value="ECO:0007669"/>
    <property type="project" value="InterPro"/>
</dbReference>
<name>A0A9D1IAM7_9FIRM</name>
<comment type="similarity">
    <text evidence="2 7">Belongs to the peptidase M14 family.</text>
</comment>
<keyword evidence="5" id="KW-0862">Zinc</keyword>
<evidence type="ECO:0000256" key="7">
    <source>
        <dbReference type="PROSITE-ProRule" id="PRU01379"/>
    </source>
</evidence>
<keyword evidence="6" id="KW-0482">Metalloprotease</keyword>
<dbReference type="GO" id="GO:0008270">
    <property type="term" value="F:zinc ion binding"/>
    <property type="evidence" value="ECO:0007669"/>
    <property type="project" value="InterPro"/>
</dbReference>
<comment type="caution">
    <text evidence="10">The sequence shown here is derived from an EMBL/GenBank/DDBJ whole genome shotgun (WGS) entry which is preliminary data.</text>
</comment>
<dbReference type="AlphaFoldDB" id="A0A9D1IAM7"/>
<dbReference type="Pfam" id="PF00246">
    <property type="entry name" value="Peptidase_M14"/>
    <property type="match status" value="1"/>
</dbReference>
<dbReference type="GO" id="GO:0006508">
    <property type="term" value="P:proteolysis"/>
    <property type="evidence" value="ECO:0007669"/>
    <property type="project" value="UniProtKB-KW"/>
</dbReference>
<reference evidence="10" key="1">
    <citation type="submission" date="2020-10" db="EMBL/GenBank/DDBJ databases">
        <authorList>
            <person name="Gilroy R."/>
        </authorList>
    </citation>
    <scope>NUCLEOTIDE SEQUENCE</scope>
    <source>
        <strain evidence="10">ChiHcec3-11533</strain>
    </source>
</reference>
<dbReference type="PROSITE" id="PS52035">
    <property type="entry name" value="PEPTIDASE_M14"/>
    <property type="match status" value="1"/>
</dbReference>
<protein>
    <recommendedName>
        <fullName evidence="9">Peptidase M14 domain-containing protein</fullName>
    </recommendedName>
</protein>
<keyword evidence="4" id="KW-0378">Hydrolase</keyword>
<dbReference type="EMBL" id="DVMU01000092">
    <property type="protein sequence ID" value="HIU33758.1"/>
    <property type="molecule type" value="Genomic_DNA"/>
</dbReference>
<evidence type="ECO:0000256" key="1">
    <source>
        <dbReference type="ARBA" id="ARBA00001947"/>
    </source>
</evidence>
<dbReference type="InterPro" id="IPR000834">
    <property type="entry name" value="Peptidase_M14"/>
</dbReference>
<organism evidence="10 11">
    <name type="scientific">Candidatus Pullichristensenella excrementigallinarum</name>
    <dbReference type="NCBI Taxonomy" id="2840907"/>
    <lineage>
        <taxon>Bacteria</taxon>
        <taxon>Bacillati</taxon>
        <taxon>Bacillota</taxon>
        <taxon>Clostridia</taxon>
        <taxon>Candidatus Pullichristensenella</taxon>
    </lineage>
</organism>
<feature type="signal peptide" evidence="8">
    <location>
        <begin position="1"/>
        <end position="22"/>
    </location>
</feature>
<evidence type="ECO:0000313" key="10">
    <source>
        <dbReference type="EMBL" id="HIU33758.1"/>
    </source>
</evidence>
<gene>
    <name evidence="10" type="ORF">IAB02_04270</name>
</gene>
<feature type="non-terminal residue" evidence="10">
    <location>
        <position position="267"/>
    </location>
</feature>
<evidence type="ECO:0000256" key="6">
    <source>
        <dbReference type="ARBA" id="ARBA00023049"/>
    </source>
</evidence>
<keyword evidence="3" id="KW-0645">Protease</keyword>
<dbReference type="Proteomes" id="UP000824072">
    <property type="component" value="Unassembled WGS sequence"/>
</dbReference>
<dbReference type="PANTHER" id="PTHR11705:SF143">
    <property type="entry name" value="SLL0236 PROTEIN"/>
    <property type="match status" value="1"/>
</dbReference>
<dbReference type="Gene3D" id="3.40.630.10">
    <property type="entry name" value="Zn peptidases"/>
    <property type="match status" value="1"/>
</dbReference>
<dbReference type="PANTHER" id="PTHR11705">
    <property type="entry name" value="PROTEASE FAMILY M14 CARBOXYPEPTIDASE A,B"/>
    <property type="match status" value="1"/>
</dbReference>
<dbReference type="SMART" id="SM00631">
    <property type="entry name" value="Zn_pept"/>
    <property type="match status" value="1"/>
</dbReference>
<evidence type="ECO:0000256" key="4">
    <source>
        <dbReference type="ARBA" id="ARBA00022801"/>
    </source>
</evidence>
<dbReference type="GO" id="GO:0005615">
    <property type="term" value="C:extracellular space"/>
    <property type="evidence" value="ECO:0007669"/>
    <property type="project" value="TreeGrafter"/>
</dbReference>
<sequence length="267" mass="30276">MKKWIAWICAVFMVLGASLAQAEQVDEINWDMRYRYEELEEQLKQIAAAYPQIAQLYPIGTSFQERTLWCMELTDADVPAEEKTGIAVMANIHGGERESASCAMYFAWWLTSESGTERVQEILDNYIVYVVPVINPDGYEQSFVYNTRQNMRPRDLNGDGIPFSDPYTDIDGDGYIATLYRGTADVQPNPREIQSFGMESPDWDGNGILGDDPRNSGIDMNRNFDYQWNRFDIETEQDAVIGSNSWSRAGSAPASEPEVIAVQNFLL</sequence>
<dbReference type="SUPFAM" id="SSF53187">
    <property type="entry name" value="Zn-dependent exopeptidases"/>
    <property type="match status" value="1"/>
</dbReference>
<accession>A0A9D1IAM7</accession>